<dbReference type="Proteomes" id="UP000663844">
    <property type="component" value="Unassembled WGS sequence"/>
</dbReference>
<dbReference type="EMBL" id="CAJOAZ010018402">
    <property type="protein sequence ID" value="CAF4325744.1"/>
    <property type="molecule type" value="Genomic_DNA"/>
</dbReference>
<dbReference type="AlphaFoldDB" id="A0A820JK12"/>
<sequence>DVGKDYEGGGCRFVRQNCSVLSTRRGWALMQPGRLTHLYEVLPVTKGTRYIMYTNSIDLNTGFTDALTLEEYEDDVELIKLRFDSTRPCRFF</sequence>
<organism evidence="1 2">
    <name type="scientific">Adineta steineri</name>
    <dbReference type="NCBI Taxonomy" id="433720"/>
    <lineage>
        <taxon>Eukaryota</taxon>
        <taxon>Metazoa</taxon>
        <taxon>Spiralia</taxon>
        <taxon>Gnathifera</taxon>
        <taxon>Rotifera</taxon>
        <taxon>Eurotatoria</taxon>
        <taxon>Bdelloidea</taxon>
        <taxon>Adinetida</taxon>
        <taxon>Adinetidae</taxon>
        <taxon>Adineta</taxon>
    </lineage>
</organism>
<name>A0A820JK12_9BILA</name>
<proteinExistence type="predicted"/>
<reference evidence="1" key="1">
    <citation type="submission" date="2021-02" db="EMBL/GenBank/DDBJ databases">
        <authorList>
            <person name="Nowell W R."/>
        </authorList>
    </citation>
    <scope>NUCLEOTIDE SEQUENCE</scope>
</reference>
<feature type="non-terminal residue" evidence="1">
    <location>
        <position position="92"/>
    </location>
</feature>
<gene>
    <name evidence="1" type="ORF">OXD698_LOCUS47419</name>
</gene>
<feature type="non-terminal residue" evidence="1">
    <location>
        <position position="1"/>
    </location>
</feature>
<accession>A0A820JK12</accession>
<evidence type="ECO:0000313" key="2">
    <source>
        <dbReference type="Proteomes" id="UP000663844"/>
    </source>
</evidence>
<protein>
    <submittedName>
        <fullName evidence="1">Uncharacterized protein</fullName>
    </submittedName>
</protein>
<comment type="caution">
    <text evidence="1">The sequence shown here is derived from an EMBL/GenBank/DDBJ whole genome shotgun (WGS) entry which is preliminary data.</text>
</comment>
<evidence type="ECO:0000313" key="1">
    <source>
        <dbReference type="EMBL" id="CAF4325744.1"/>
    </source>
</evidence>